<dbReference type="RefSeq" id="WP_355666754.1">
    <property type="nucleotide sequence ID" value="NZ_JBEXRX010000094.1"/>
</dbReference>
<organism evidence="2 3">
    <name type="scientific">Micromonospora fulviviridis</name>
    <dbReference type="NCBI Taxonomy" id="47860"/>
    <lineage>
        <taxon>Bacteria</taxon>
        <taxon>Bacillati</taxon>
        <taxon>Actinomycetota</taxon>
        <taxon>Actinomycetes</taxon>
        <taxon>Micromonosporales</taxon>
        <taxon>Micromonosporaceae</taxon>
        <taxon>Micromonospora</taxon>
    </lineage>
</organism>
<dbReference type="Gene3D" id="3.30.40.10">
    <property type="entry name" value="Zinc/RING finger domain, C3HC4 (zinc finger)"/>
    <property type="match status" value="1"/>
</dbReference>
<keyword evidence="3" id="KW-1185">Reference proteome</keyword>
<reference evidence="2 3" key="1">
    <citation type="submission" date="2024-06" db="EMBL/GenBank/DDBJ databases">
        <title>The Natural Products Discovery Center: Release of the First 8490 Sequenced Strains for Exploring Actinobacteria Biosynthetic Diversity.</title>
        <authorList>
            <person name="Kalkreuter E."/>
            <person name="Kautsar S.A."/>
            <person name="Yang D."/>
            <person name="Bader C.D."/>
            <person name="Teijaro C.N."/>
            <person name="Fluegel L."/>
            <person name="Davis C.M."/>
            <person name="Simpson J.R."/>
            <person name="Lauterbach L."/>
            <person name="Steele A.D."/>
            <person name="Gui C."/>
            <person name="Meng S."/>
            <person name="Li G."/>
            <person name="Viehrig K."/>
            <person name="Ye F."/>
            <person name="Su P."/>
            <person name="Kiefer A.F."/>
            <person name="Nichols A."/>
            <person name="Cepeda A.J."/>
            <person name="Yan W."/>
            <person name="Fan B."/>
            <person name="Jiang Y."/>
            <person name="Adhikari A."/>
            <person name="Zheng C.-J."/>
            <person name="Schuster L."/>
            <person name="Cowan T.M."/>
            <person name="Smanski M.J."/>
            <person name="Chevrette M.G."/>
            <person name="De Carvalho L.P.S."/>
            <person name="Shen B."/>
        </authorList>
    </citation>
    <scope>NUCLEOTIDE SEQUENCE [LARGE SCALE GENOMIC DNA]</scope>
    <source>
        <strain evidence="2 3">NPDC006286</strain>
    </source>
</reference>
<evidence type="ECO:0000313" key="2">
    <source>
        <dbReference type="EMBL" id="MEU0155136.1"/>
    </source>
</evidence>
<sequence length="943" mass="100195">MDALAMILLRRAGAVALPAPAAAPPADGDAWVANLEADLAATGWLLDAAIRRRFALLDPVTRMRWADFVCAVTGELVGADREHVPLFRRFPDTPADADRLYVERLIVHLLQTDAAPCILCGAEGRVHALDPCGHLVCADCFDADAYTACPICGRRLTAGNSYLPLVAEAAPPASSTAPPVRLRRLTLDHSPTSTAVRLRDDLVGRPAALGEADLADLRALVAATAPDRLDWLPAVVPARETLAVVVAEALHRTALTTAYERVLAEAAARWGTATDVARALWVYSGGDPGLVLPRRRRDNPPSEAYRPVDEPAVTVGAPRVRALPRLLRRTVLTFVGSLDPVTAAEDMARHPTVWKRLAERLHPYERVAAYPAAAVAFAALRGTRAPADGALGTAMVAAGERAPARLILSWHADGTVSVRVRTFAALLERAVADGDAADAAALLVHRPGDLWRRLDHLLRLAGDDPDAQRVVLDAARQVAPRVSPTVLADAAAALSGRDATVAVVEAVEVAADASMAEAAQAVGAGQVGTVGAVLGRALGLRTRRPARPAPVRGAEPGTPRRTFFPKGDVVRAWSAPERRRPLPADAIAEIRASVDAELVDRAGGLDRFDVAVLDAVLGRVPAPRRERAGSAQLTGWPRGSVRHLPDLDVLRLFLHWTDGEKFRVDLDLSCGFYDREWMRRGHCDYTRLRFKGRAAVHSGDLTSAPPPLGATEFLDLHRAALLSAGVEWAVPVVFSYNDVPFEALDAAFAGFSLPERGGRQFDPARVVQRFNLRGDSRSLAPLVLNVRTGEVMWIDASLSTAGYGHNVGGYGARLGRLAADLWEHFCAGTRPTLLDLAAWHAAARADRIVVAHADGATTQVPVGRGAETVAAVRAAATRDTGDGTLSRPQAAKAFVATVDQDRLMVLFDGEVADGSAALLLDGPAGAPWTPVSAADLAAGLVPQ</sequence>
<dbReference type="Proteomes" id="UP001550348">
    <property type="component" value="Unassembled WGS sequence"/>
</dbReference>
<evidence type="ECO:0000313" key="3">
    <source>
        <dbReference type="Proteomes" id="UP001550348"/>
    </source>
</evidence>
<dbReference type="InterPro" id="IPR001841">
    <property type="entry name" value="Znf_RING"/>
</dbReference>
<dbReference type="PROSITE" id="PS50089">
    <property type="entry name" value="ZF_RING_2"/>
    <property type="match status" value="1"/>
</dbReference>
<gene>
    <name evidence="2" type="ORF">ABZ071_25145</name>
</gene>
<dbReference type="PANTHER" id="PTHR32097">
    <property type="entry name" value="CAMP-BINDING PROTEIN 1-RELATED"/>
    <property type="match status" value="1"/>
</dbReference>
<comment type="caution">
    <text evidence="2">The sequence shown here is derived from an EMBL/GenBank/DDBJ whole genome shotgun (WGS) entry which is preliminary data.</text>
</comment>
<dbReference type="InterPro" id="IPR013083">
    <property type="entry name" value="Znf_RING/FYVE/PHD"/>
</dbReference>
<dbReference type="Pfam" id="PF14447">
    <property type="entry name" value="Prok-RING_4"/>
    <property type="match status" value="1"/>
</dbReference>
<dbReference type="PANTHER" id="PTHR32097:SF18">
    <property type="entry name" value="RING-TYPE DOMAIN-CONTAINING PROTEIN"/>
    <property type="match status" value="1"/>
</dbReference>
<dbReference type="NCBIfam" id="NF041916">
    <property type="entry name" value="RING_SCO0854"/>
    <property type="match status" value="1"/>
</dbReference>
<proteinExistence type="predicted"/>
<dbReference type="InterPro" id="IPR051324">
    <property type="entry name" value="Stress/Tellurium_Resist"/>
</dbReference>
<evidence type="ECO:0000259" key="1">
    <source>
        <dbReference type="PROSITE" id="PS50089"/>
    </source>
</evidence>
<dbReference type="SUPFAM" id="SSF57850">
    <property type="entry name" value="RING/U-box"/>
    <property type="match status" value="1"/>
</dbReference>
<dbReference type="EMBL" id="JBEXRX010000094">
    <property type="protein sequence ID" value="MEU0155136.1"/>
    <property type="molecule type" value="Genomic_DNA"/>
</dbReference>
<feature type="domain" description="RING-type" evidence="1">
    <location>
        <begin position="117"/>
        <end position="152"/>
    </location>
</feature>
<name>A0ABV2VQQ8_9ACTN</name>
<protein>
    <submittedName>
        <fullName evidence="2">MXAN_6230/SCO0854 family RING domain-containing protein</fullName>
    </submittedName>
</protein>
<accession>A0ABV2VQQ8</accession>